<organism evidence="3 4">
    <name type="scientific">Brachybacterium endophyticum</name>
    <dbReference type="NCBI Taxonomy" id="2182385"/>
    <lineage>
        <taxon>Bacteria</taxon>
        <taxon>Bacillati</taxon>
        <taxon>Actinomycetota</taxon>
        <taxon>Actinomycetes</taxon>
        <taxon>Micrococcales</taxon>
        <taxon>Dermabacteraceae</taxon>
        <taxon>Brachybacterium</taxon>
    </lineage>
</organism>
<accession>A0A2U2RNJ3</accession>
<keyword evidence="2" id="KW-0560">Oxidoreductase</keyword>
<keyword evidence="4" id="KW-1185">Reference proteome</keyword>
<dbReference type="Proteomes" id="UP000245590">
    <property type="component" value="Unassembled WGS sequence"/>
</dbReference>
<gene>
    <name evidence="3" type="ORF">DEO23_02030</name>
</gene>
<dbReference type="InterPro" id="IPR002347">
    <property type="entry name" value="SDR_fam"/>
</dbReference>
<dbReference type="GO" id="GO:0016616">
    <property type="term" value="F:oxidoreductase activity, acting on the CH-OH group of donors, NAD or NADP as acceptor"/>
    <property type="evidence" value="ECO:0007669"/>
    <property type="project" value="TreeGrafter"/>
</dbReference>
<dbReference type="SUPFAM" id="SSF51735">
    <property type="entry name" value="NAD(P)-binding Rossmann-fold domains"/>
    <property type="match status" value="1"/>
</dbReference>
<dbReference type="Pfam" id="PF13561">
    <property type="entry name" value="adh_short_C2"/>
    <property type="match status" value="1"/>
</dbReference>
<dbReference type="PANTHER" id="PTHR42760:SF115">
    <property type="entry name" value="3-OXOACYL-[ACYL-CARRIER-PROTEIN] REDUCTASE FABG"/>
    <property type="match status" value="1"/>
</dbReference>
<name>A0A2U2RNJ3_9MICO</name>
<dbReference type="InterPro" id="IPR036291">
    <property type="entry name" value="NAD(P)-bd_dom_sf"/>
</dbReference>
<dbReference type="RefSeq" id="WP_109274323.1">
    <property type="nucleotide sequence ID" value="NZ_QFKX01000001.1"/>
</dbReference>
<dbReference type="Gene3D" id="3.40.50.720">
    <property type="entry name" value="NAD(P)-binding Rossmann-like Domain"/>
    <property type="match status" value="1"/>
</dbReference>
<comment type="caution">
    <text evidence="3">The sequence shown here is derived from an EMBL/GenBank/DDBJ whole genome shotgun (WGS) entry which is preliminary data.</text>
</comment>
<dbReference type="EMBL" id="QFKX01000001">
    <property type="protein sequence ID" value="PWH07438.1"/>
    <property type="molecule type" value="Genomic_DNA"/>
</dbReference>
<evidence type="ECO:0000256" key="1">
    <source>
        <dbReference type="ARBA" id="ARBA00006484"/>
    </source>
</evidence>
<dbReference type="AlphaFoldDB" id="A0A2U2RNJ3"/>
<dbReference type="NCBIfam" id="NF005559">
    <property type="entry name" value="PRK07231.1"/>
    <property type="match status" value="1"/>
</dbReference>
<dbReference type="PRINTS" id="PR00081">
    <property type="entry name" value="GDHRDH"/>
</dbReference>
<evidence type="ECO:0000313" key="3">
    <source>
        <dbReference type="EMBL" id="PWH07438.1"/>
    </source>
</evidence>
<sequence length="256" mass="26690">MSILDTFDLTGRTALVTGGYRGLGLAFATGLAEAGADLVIGARDGDASARAALELSERTGRRALGLALDVTDPASCEAAVQSAVEFGGSLEVLVNNAGACFHAPALDVTAQELRTVLDTNVGGVFEMSRAVARVMIPAGGGSIVNIGSMSGDIVNRPQLQPIYNASKAAVHHLTKSLAMEWAEHRIRVNAVAPGYVKTEMAPVDDPALRQRWIDDAPMQRYAMPEEIAPAVLYFAADASSFATGSVLTVDGGYTVV</sequence>
<protein>
    <submittedName>
        <fullName evidence="3">3-oxoacyl-ACP reductase</fullName>
    </submittedName>
</protein>
<dbReference type="PRINTS" id="PR00080">
    <property type="entry name" value="SDRFAMILY"/>
</dbReference>
<dbReference type="FunFam" id="3.40.50.720:FF:000084">
    <property type="entry name" value="Short-chain dehydrogenase reductase"/>
    <property type="match status" value="1"/>
</dbReference>
<reference evidence="3 4" key="1">
    <citation type="submission" date="2018-05" db="EMBL/GenBank/DDBJ databases">
        <title>Brachybacterium sp. M1HQ-2T, whole genome shotgun sequence.</title>
        <authorList>
            <person name="Tuo L."/>
        </authorList>
    </citation>
    <scope>NUCLEOTIDE SEQUENCE [LARGE SCALE GENOMIC DNA]</scope>
    <source>
        <strain evidence="3 4">M1HQ-2</strain>
    </source>
</reference>
<comment type="similarity">
    <text evidence="1">Belongs to the short-chain dehydrogenases/reductases (SDR) family.</text>
</comment>
<proteinExistence type="inferred from homology"/>
<dbReference type="PROSITE" id="PS00061">
    <property type="entry name" value="ADH_SHORT"/>
    <property type="match status" value="1"/>
</dbReference>
<dbReference type="OrthoDB" id="286404at2"/>
<evidence type="ECO:0000256" key="2">
    <source>
        <dbReference type="ARBA" id="ARBA00023002"/>
    </source>
</evidence>
<evidence type="ECO:0000313" key="4">
    <source>
        <dbReference type="Proteomes" id="UP000245590"/>
    </source>
</evidence>
<dbReference type="InterPro" id="IPR020904">
    <property type="entry name" value="Sc_DH/Rdtase_CS"/>
</dbReference>
<dbReference type="PANTHER" id="PTHR42760">
    <property type="entry name" value="SHORT-CHAIN DEHYDROGENASES/REDUCTASES FAMILY MEMBER"/>
    <property type="match status" value="1"/>
</dbReference>